<gene>
    <name evidence="3" type="ORF">DMN91_000788</name>
    <name evidence="2" type="ORF">X777_02323</name>
</gene>
<reference evidence="2 4" key="1">
    <citation type="journal article" date="2014" name="Curr. Biol.">
        <title>The genome of the clonal raider ant Cerapachys biroi.</title>
        <authorList>
            <person name="Oxley P.R."/>
            <person name="Ji L."/>
            <person name="Fetter-Pruneda I."/>
            <person name="McKenzie S.K."/>
            <person name="Li C."/>
            <person name="Hu H."/>
            <person name="Zhang G."/>
            <person name="Kronauer D.J."/>
        </authorList>
    </citation>
    <scope>NUCLEOTIDE SEQUENCE [LARGE SCALE GENOMIC DNA]</scope>
</reference>
<proteinExistence type="predicted"/>
<keyword evidence="4" id="KW-1185">Reference proteome</keyword>
<evidence type="ECO:0000313" key="3">
    <source>
        <dbReference type="EMBL" id="RLU26989.1"/>
    </source>
</evidence>
<protein>
    <submittedName>
        <fullName evidence="2">Uncharacterized protein</fullName>
    </submittedName>
</protein>
<reference evidence="3" key="2">
    <citation type="journal article" date="2018" name="Genome Res.">
        <title>The genomic architecture and molecular evolution of ant odorant receptors.</title>
        <authorList>
            <person name="McKenzie S.K."/>
            <person name="Kronauer D.J.C."/>
        </authorList>
    </citation>
    <scope>NUCLEOTIDE SEQUENCE [LARGE SCALE GENOMIC DNA]</scope>
    <source>
        <strain evidence="3">Clonal line C1</strain>
    </source>
</reference>
<evidence type="ECO:0000256" key="1">
    <source>
        <dbReference type="SAM" id="MobiDB-lite"/>
    </source>
</evidence>
<name>A0A026WNN6_OOCBI</name>
<dbReference type="OrthoDB" id="8197684at2759"/>
<feature type="compositionally biased region" description="Polar residues" evidence="1">
    <location>
        <begin position="19"/>
        <end position="60"/>
    </location>
</feature>
<dbReference type="EMBL" id="KK107159">
    <property type="protein sequence ID" value="EZA56719.1"/>
    <property type="molecule type" value="Genomic_DNA"/>
</dbReference>
<dbReference type="Proteomes" id="UP000279307">
    <property type="component" value="Chromosome 1"/>
</dbReference>
<organism evidence="2 4">
    <name type="scientific">Ooceraea biroi</name>
    <name type="common">Clonal raider ant</name>
    <name type="synonym">Cerapachys biroi</name>
    <dbReference type="NCBI Taxonomy" id="2015173"/>
    <lineage>
        <taxon>Eukaryota</taxon>
        <taxon>Metazoa</taxon>
        <taxon>Ecdysozoa</taxon>
        <taxon>Arthropoda</taxon>
        <taxon>Hexapoda</taxon>
        <taxon>Insecta</taxon>
        <taxon>Pterygota</taxon>
        <taxon>Neoptera</taxon>
        <taxon>Endopterygota</taxon>
        <taxon>Hymenoptera</taxon>
        <taxon>Apocrita</taxon>
        <taxon>Aculeata</taxon>
        <taxon>Formicoidea</taxon>
        <taxon>Formicidae</taxon>
        <taxon>Dorylinae</taxon>
        <taxon>Ooceraea</taxon>
    </lineage>
</organism>
<sequence>MEDTVETPRPSPKRKSDKINTMTKLPSATSTPAVSNGVAQLNGSANGLNSITPQKVSSRRLNPPRPHNIEELVRVEKLNAEDATSTFNLEDLSDSEDVWIMDLPRLIDPQELYGQTIILGDKSKFKIKGERYCTVAHDKKDDVTCVLNVGKEVLQYKTINIKSTGSLTVRRKLPAAVKVQPVPTDNSGVQVPDNLKRRHPLFGVMREHKKRMRKRSSRSSLNK</sequence>
<accession>A0A026WNN6</accession>
<evidence type="ECO:0000313" key="2">
    <source>
        <dbReference type="EMBL" id="EZA56719.1"/>
    </source>
</evidence>
<feature type="region of interest" description="Disordered" evidence="1">
    <location>
        <begin position="1"/>
        <end position="67"/>
    </location>
</feature>
<dbReference type="Proteomes" id="UP000053097">
    <property type="component" value="Unassembled WGS sequence"/>
</dbReference>
<reference evidence="3" key="3">
    <citation type="submission" date="2018-07" db="EMBL/GenBank/DDBJ databases">
        <authorList>
            <person name="Mckenzie S.K."/>
            <person name="Kronauer D.J.C."/>
        </authorList>
    </citation>
    <scope>NUCLEOTIDE SEQUENCE</scope>
    <source>
        <strain evidence="3">Clonal line C1</strain>
    </source>
</reference>
<evidence type="ECO:0000313" key="4">
    <source>
        <dbReference type="Proteomes" id="UP000053097"/>
    </source>
</evidence>
<dbReference type="EMBL" id="QOIP01000001">
    <property type="protein sequence ID" value="RLU26989.1"/>
    <property type="molecule type" value="Genomic_DNA"/>
</dbReference>
<dbReference type="AlphaFoldDB" id="A0A026WNN6"/>